<reference evidence="1" key="1">
    <citation type="journal article" date="2021" name="Proc. Natl. Acad. Sci. U.S.A.">
        <title>A Catalog of Tens of Thousands of Viruses from Human Metagenomes Reveals Hidden Associations with Chronic Diseases.</title>
        <authorList>
            <person name="Tisza M.J."/>
            <person name="Buck C.B."/>
        </authorList>
    </citation>
    <scope>NUCLEOTIDE SEQUENCE</scope>
    <source>
        <strain evidence="1">CtqPo10</strain>
    </source>
</reference>
<accession>A0A8S5SUY6</accession>
<dbReference type="EMBL" id="BK032682">
    <property type="protein sequence ID" value="DAF54841.1"/>
    <property type="molecule type" value="Genomic_DNA"/>
</dbReference>
<evidence type="ECO:0000313" key="1">
    <source>
        <dbReference type="EMBL" id="DAF54841.1"/>
    </source>
</evidence>
<protein>
    <submittedName>
        <fullName evidence="1">Virulence factor</fullName>
    </submittedName>
</protein>
<sequence length="131" mass="14663">MMNRIKKVLLATLATLTVIGNTTSAPLQATECSEAVKVAPITKVIDCNDLTEEMLITRADHNIMYIERIYGIVTDNEKNGTVLNPPVDGGYYISYASVEDAEIGDTIITYCVYNPFSNYDDDVIERWDFIQ</sequence>
<proteinExistence type="predicted"/>
<name>A0A8S5SUY6_9CAUD</name>
<organism evidence="1">
    <name type="scientific">Siphoviridae sp. ctqPo10</name>
    <dbReference type="NCBI Taxonomy" id="2827948"/>
    <lineage>
        <taxon>Viruses</taxon>
        <taxon>Duplodnaviria</taxon>
        <taxon>Heunggongvirae</taxon>
        <taxon>Uroviricota</taxon>
        <taxon>Caudoviricetes</taxon>
    </lineage>
</organism>